<organism evidence="6 7">
    <name type="scientific">Globisporangium ultimum (strain ATCC 200006 / CBS 805.95 / DAOM BR144)</name>
    <name type="common">Pythium ultimum</name>
    <dbReference type="NCBI Taxonomy" id="431595"/>
    <lineage>
        <taxon>Eukaryota</taxon>
        <taxon>Sar</taxon>
        <taxon>Stramenopiles</taxon>
        <taxon>Oomycota</taxon>
        <taxon>Peronosporomycetes</taxon>
        <taxon>Pythiales</taxon>
        <taxon>Pythiaceae</taxon>
        <taxon>Globisporangium</taxon>
    </lineage>
</organism>
<evidence type="ECO:0000256" key="2">
    <source>
        <dbReference type="ARBA" id="ARBA00022448"/>
    </source>
</evidence>
<dbReference type="EnsemblProtists" id="PYU1_T003043">
    <property type="protein sequence ID" value="PYU1_T003043"/>
    <property type="gene ID" value="PYU1_G003040"/>
</dbReference>
<dbReference type="VEuPathDB" id="FungiDB:PYU1_G003040"/>
<dbReference type="InParanoid" id="K3WDK2"/>
<dbReference type="OMA" id="MNIGPKT"/>
<reference evidence="6" key="3">
    <citation type="submission" date="2015-02" db="UniProtKB">
        <authorList>
            <consortium name="EnsemblProtists"/>
        </authorList>
    </citation>
    <scope>IDENTIFICATION</scope>
    <source>
        <strain evidence="6">DAOM BR144</strain>
    </source>
</reference>
<feature type="region of interest" description="Disordered" evidence="5">
    <location>
        <begin position="730"/>
        <end position="792"/>
    </location>
</feature>
<dbReference type="eggNOG" id="KOG2286">
    <property type="taxonomic scope" value="Eukaryota"/>
</dbReference>
<dbReference type="GO" id="GO:0000149">
    <property type="term" value="F:SNARE binding"/>
    <property type="evidence" value="ECO:0007669"/>
    <property type="project" value="TreeGrafter"/>
</dbReference>
<dbReference type="Pfam" id="PF06046">
    <property type="entry name" value="Sec6"/>
    <property type="match status" value="1"/>
</dbReference>
<evidence type="ECO:0000256" key="1">
    <source>
        <dbReference type="ARBA" id="ARBA00009447"/>
    </source>
</evidence>
<keyword evidence="7" id="KW-1185">Reference proteome</keyword>
<evidence type="ECO:0000256" key="4">
    <source>
        <dbReference type="SAM" id="Coils"/>
    </source>
</evidence>
<dbReference type="AlphaFoldDB" id="K3WDK2"/>
<keyword evidence="3" id="KW-0268">Exocytosis</keyword>
<evidence type="ECO:0000313" key="7">
    <source>
        <dbReference type="Proteomes" id="UP000019132"/>
    </source>
</evidence>
<feature type="coiled-coil region" evidence="4">
    <location>
        <begin position="99"/>
        <end position="126"/>
    </location>
</feature>
<dbReference type="InterPro" id="IPR042532">
    <property type="entry name" value="EXOC3/Sec6_C"/>
</dbReference>
<dbReference type="GO" id="GO:0006887">
    <property type="term" value="P:exocytosis"/>
    <property type="evidence" value="ECO:0007669"/>
    <property type="project" value="UniProtKB-KW"/>
</dbReference>
<reference evidence="7" key="1">
    <citation type="journal article" date="2010" name="Genome Biol.">
        <title>Genome sequence of the necrotrophic plant pathogen Pythium ultimum reveals original pathogenicity mechanisms and effector repertoire.</title>
        <authorList>
            <person name="Levesque C.A."/>
            <person name="Brouwer H."/>
            <person name="Cano L."/>
            <person name="Hamilton J.P."/>
            <person name="Holt C."/>
            <person name="Huitema E."/>
            <person name="Raffaele S."/>
            <person name="Robideau G.P."/>
            <person name="Thines M."/>
            <person name="Win J."/>
            <person name="Zerillo M.M."/>
            <person name="Beakes G.W."/>
            <person name="Boore J.L."/>
            <person name="Busam D."/>
            <person name="Dumas B."/>
            <person name="Ferriera S."/>
            <person name="Fuerstenberg S.I."/>
            <person name="Gachon C.M."/>
            <person name="Gaulin E."/>
            <person name="Govers F."/>
            <person name="Grenville-Briggs L."/>
            <person name="Horner N."/>
            <person name="Hostetler J."/>
            <person name="Jiang R.H."/>
            <person name="Johnson J."/>
            <person name="Krajaejun T."/>
            <person name="Lin H."/>
            <person name="Meijer H.J."/>
            <person name="Moore B."/>
            <person name="Morris P."/>
            <person name="Phuntmart V."/>
            <person name="Puiu D."/>
            <person name="Shetty J."/>
            <person name="Stajich J.E."/>
            <person name="Tripathy S."/>
            <person name="Wawra S."/>
            <person name="van West P."/>
            <person name="Whitty B.R."/>
            <person name="Coutinho P.M."/>
            <person name="Henrissat B."/>
            <person name="Martin F."/>
            <person name="Thomas P.D."/>
            <person name="Tyler B.M."/>
            <person name="De Vries R.P."/>
            <person name="Kamoun S."/>
            <person name="Yandell M."/>
            <person name="Tisserat N."/>
            <person name="Buell C.R."/>
        </authorList>
    </citation>
    <scope>NUCLEOTIDE SEQUENCE</scope>
    <source>
        <strain evidence="7">DAOM:BR144</strain>
    </source>
</reference>
<dbReference type="Gene3D" id="1.10.357.70">
    <property type="entry name" value="Exocyst complex component Sec6, C-terminal domain"/>
    <property type="match status" value="1"/>
</dbReference>
<dbReference type="PANTHER" id="PTHR21292:SF1">
    <property type="entry name" value="EXOCYST COMPLEX COMPONENT 3"/>
    <property type="match status" value="1"/>
</dbReference>
<evidence type="ECO:0000256" key="5">
    <source>
        <dbReference type="SAM" id="MobiDB-lite"/>
    </source>
</evidence>
<protein>
    <submittedName>
        <fullName evidence="6">Uncharacterized protein</fullName>
    </submittedName>
</protein>
<dbReference type="GO" id="GO:0000145">
    <property type="term" value="C:exocyst"/>
    <property type="evidence" value="ECO:0007669"/>
    <property type="project" value="InterPro"/>
</dbReference>
<dbReference type="Gene3D" id="1.10.357.50">
    <property type="match status" value="1"/>
</dbReference>
<dbReference type="GO" id="GO:0051601">
    <property type="term" value="P:exocyst localization"/>
    <property type="evidence" value="ECO:0007669"/>
    <property type="project" value="TreeGrafter"/>
</dbReference>
<dbReference type="PANTHER" id="PTHR21292">
    <property type="entry name" value="EXOCYST COMPLEX COMPONENT SEC6-RELATED"/>
    <property type="match status" value="1"/>
</dbReference>
<evidence type="ECO:0000256" key="3">
    <source>
        <dbReference type="ARBA" id="ARBA00022483"/>
    </source>
</evidence>
<reference evidence="7" key="2">
    <citation type="submission" date="2010-04" db="EMBL/GenBank/DDBJ databases">
        <authorList>
            <person name="Buell R."/>
            <person name="Hamilton J."/>
            <person name="Hostetler J."/>
        </authorList>
    </citation>
    <scope>NUCLEOTIDE SEQUENCE [LARGE SCALE GENOMIC DNA]</scope>
    <source>
        <strain evidence="7">DAOM:BR144</strain>
    </source>
</reference>
<keyword evidence="4" id="KW-0175">Coiled coil</keyword>
<name>K3WDK2_GLOUD</name>
<comment type="similarity">
    <text evidence="1">Belongs to the SEC6 family.</text>
</comment>
<dbReference type="EMBL" id="GL376628">
    <property type="status" value="NOT_ANNOTATED_CDS"/>
    <property type="molecule type" value="Genomic_DNA"/>
</dbReference>
<accession>K3WDK2</accession>
<dbReference type="STRING" id="431595.K3WDK2"/>
<feature type="compositionally biased region" description="Basic and acidic residues" evidence="5">
    <location>
        <begin position="743"/>
        <end position="758"/>
    </location>
</feature>
<feature type="compositionally biased region" description="Basic and acidic residues" evidence="5">
    <location>
        <begin position="766"/>
        <end position="777"/>
    </location>
</feature>
<dbReference type="Proteomes" id="UP000019132">
    <property type="component" value="Unassembled WGS sequence"/>
</dbReference>
<dbReference type="HOGENOM" id="CLU_354700_0_0_1"/>
<keyword evidence="2" id="KW-0813">Transport</keyword>
<sequence>MISLLEKEARDPVEVLRVKLKDSTDASLLNSQLLQEIKFGYQVKQDSTKGQLDAFVQAHVDEIERASTLLDVGDTVGQIVRNLEGLSQSCRKVNKELGEKKLSSGISIARRNLKELENQIVFYEEIPVKIQELHQLMDSRLGEVVSVYVKWQPFDDWRQKMLQELKQSAIDKSDELGNSKAQARVLASMGSRLEAIESVNARILSEVWGCMHHCVEIAQFNKKRLADAFHVLDLMEKRRRKLADSKREYIDNTLKPLSDQLHTSCFERCKTEIATYLTRRGDEMFRFAEKEAEQKGQKSLDTVLNAANHLLMDLEIVQSDVVGCFPTEIDVMQLFTTTYNTLLENEISKICTRPDIGIAHRLQLVQWIEYYNSEIIKYKRARASGVLDQTSQMLMKLYLDQIQGQIHMWVTNIWKCEEERVIGPHGELQSTRPNDIVNILKSQISIGQEWLTGKLVGRVVVSCLEALMEQLKTRYDIFAGKKDDLDVESLCSFINDTDILQAKCPELVEEISFAERDSEEKEAFDIYMGDALDTTSTEIVKLGVSTCELIVFKIFSEVEHDTARLWFSKKWDEGEPVVENLLATLEDYYVDLKSWISSSFFFSKMVRLCLDQCAKEYLKRIQLRTHCISSAQATAGIVENDLKNLVDFFSKYAADLRRAGIRSVDDIRKEFGSLQLICDVLNTSGDSIALTAPASHEDRDIVTQVQKLLRSTSTQEAKLGDDKAAKQAAKQKKSKLKGFTASSKEKKEKKEKKAKEKAAAAVAATKDQKESKSRESSFPEVSSSAADDQDGGFAVQKLNMADFLGSS</sequence>
<dbReference type="InterPro" id="IPR010326">
    <property type="entry name" value="EXOC3/Sec6"/>
</dbReference>
<proteinExistence type="inferred from homology"/>
<evidence type="ECO:0000313" key="6">
    <source>
        <dbReference type="EnsemblProtists" id="PYU1_T003043"/>
    </source>
</evidence>